<dbReference type="SUPFAM" id="SSF57783">
    <property type="entry name" value="Zinc beta-ribbon"/>
    <property type="match status" value="1"/>
</dbReference>
<evidence type="ECO:0000256" key="6">
    <source>
        <dbReference type="ARBA" id="ARBA00023163"/>
    </source>
</evidence>
<keyword evidence="3" id="KW-0808">Transferase</keyword>
<evidence type="ECO:0000256" key="3">
    <source>
        <dbReference type="ARBA" id="ARBA00022679"/>
    </source>
</evidence>
<dbReference type="Proteomes" id="UP001445268">
    <property type="component" value="Plasmid unnamed2"/>
</dbReference>
<keyword evidence="2" id="KW-0639">Primosome</keyword>
<evidence type="ECO:0000259" key="7">
    <source>
        <dbReference type="SMART" id="SM00778"/>
    </source>
</evidence>
<protein>
    <submittedName>
        <fullName evidence="8">Toprim domain-containing protein</fullName>
    </submittedName>
</protein>
<keyword evidence="4" id="KW-0548">Nucleotidyltransferase</keyword>
<dbReference type="Pfam" id="PF13362">
    <property type="entry name" value="Toprim_3"/>
    <property type="match status" value="1"/>
</dbReference>
<evidence type="ECO:0000256" key="4">
    <source>
        <dbReference type="ARBA" id="ARBA00022695"/>
    </source>
</evidence>
<evidence type="ECO:0000313" key="8">
    <source>
        <dbReference type="EMBL" id="XAF56272.1"/>
    </source>
</evidence>
<dbReference type="InterPro" id="IPR036977">
    <property type="entry name" value="DNA_primase_Znf_CHC2"/>
</dbReference>
<accession>A0ABZ3E988</accession>
<gene>
    <name evidence="8" type="ORF">AAGT77_20335</name>
</gene>
<evidence type="ECO:0000313" key="9">
    <source>
        <dbReference type="Proteomes" id="UP001445268"/>
    </source>
</evidence>
<evidence type="ECO:0000256" key="1">
    <source>
        <dbReference type="ARBA" id="ARBA00022478"/>
    </source>
</evidence>
<dbReference type="Gene3D" id="3.90.580.10">
    <property type="entry name" value="Zinc finger, CHC2-type domain"/>
    <property type="match status" value="1"/>
</dbReference>
<sequence length="370" mass="41090">MSKKKFVDIPQTKALARGNWHTIFTAFVAAYDHRLFEKAGRKHGPCPLCGGNDRFQFFKDARDTGGSVCRHCGAKPDGFDLVGQANDWDFIETARQIDALLNGQEVSAPKSVDWEKLRKQQEEATKRQKEKDEFFRSLLKKVWKESYRAEAPEAAPLRRYLANRGLDVHNYPRTLRFHPGLDSVNEDGEFEGTFPVMLALVVDKDGAPVTIHRTYLTEDGRKAPIESPKKLMPYPSDKSASGGAIHLSGTGKVLNVAEGIETALAVQEMVGGSVWATVNASMMKNLQVGEPVEAVWSWGDLDRSGDGQAACKELVERLRKEGKQATACLPTMEIPAGAKSIDWLDVYLKWHDSSVIESLRFIKASQRAAA</sequence>
<evidence type="ECO:0000256" key="2">
    <source>
        <dbReference type="ARBA" id="ARBA00022515"/>
    </source>
</evidence>
<dbReference type="Pfam" id="PF23639">
    <property type="entry name" value="DUF7146"/>
    <property type="match status" value="1"/>
</dbReference>
<keyword evidence="9" id="KW-1185">Reference proteome</keyword>
<evidence type="ECO:0000256" key="5">
    <source>
        <dbReference type="ARBA" id="ARBA00022705"/>
    </source>
</evidence>
<dbReference type="RefSeq" id="WP_342632820.1">
    <property type="nucleotide sequence ID" value="NZ_CP152382.1"/>
</dbReference>
<feature type="domain" description="DNA primase/helicase Gp4 N-terminal Bacteriophage T7-like" evidence="7">
    <location>
        <begin position="41"/>
        <end position="79"/>
    </location>
</feature>
<dbReference type="EMBL" id="CP152382">
    <property type="protein sequence ID" value="XAF56272.1"/>
    <property type="molecule type" value="Genomic_DNA"/>
</dbReference>
<dbReference type="InterPro" id="IPR006171">
    <property type="entry name" value="TOPRIM_dom"/>
</dbReference>
<dbReference type="InterPro" id="IPR013237">
    <property type="entry name" value="Phage_T7_Gp4_N"/>
</dbReference>
<reference evidence="8 9" key="1">
    <citation type="submission" date="2024-04" db="EMBL/GenBank/DDBJ databases">
        <title>Marinobacter sp. SBY-1.</title>
        <authorList>
            <person name="Pan C."/>
        </authorList>
    </citation>
    <scope>NUCLEOTIDE SEQUENCE [LARGE SCALE GENOMIC DNA]</scope>
    <source>
        <strain evidence="8 9">SBY-1</strain>
        <plasmid evidence="8 9">unnamed2</plasmid>
    </source>
</reference>
<name>A0ABZ3E988_9GAMM</name>
<keyword evidence="8" id="KW-0614">Plasmid</keyword>
<proteinExistence type="predicted"/>
<geneLocation type="plasmid" evidence="8 9">
    <name>unnamed2</name>
</geneLocation>
<keyword evidence="1" id="KW-0240">DNA-directed RNA polymerase</keyword>
<keyword evidence="5" id="KW-0235">DNA replication</keyword>
<organism evidence="8 9">
    <name type="scientific">Marinobacter alkaliphilus</name>
    <dbReference type="NCBI Taxonomy" id="254719"/>
    <lineage>
        <taxon>Bacteria</taxon>
        <taxon>Pseudomonadati</taxon>
        <taxon>Pseudomonadota</taxon>
        <taxon>Gammaproteobacteria</taxon>
        <taxon>Pseudomonadales</taxon>
        <taxon>Marinobacteraceae</taxon>
        <taxon>Marinobacter</taxon>
    </lineage>
</organism>
<keyword evidence="6" id="KW-0804">Transcription</keyword>
<dbReference type="SMART" id="SM00778">
    <property type="entry name" value="Prim_Zn_Ribbon"/>
    <property type="match status" value="1"/>
</dbReference>
<dbReference type="Pfam" id="PF08273">
    <property type="entry name" value="Zn_Ribbon_Prim"/>
    <property type="match status" value="1"/>
</dbReference>
<dbReference type="InterPro" id="IPR055570">
    <property type="entry name" value="DUF7146"/>
</dbReference>